<dbReference type="PANTHER" id="PTHR44360:SF1">
    <property type="entry name" value="DNAJ HOMOLOG SUBFAMILY B MEMBER 9"/>
    <property type="match status" value="1"/>
</dbReference>
<dbReference type="KEGG" id="pgu:PGUG_01761"/>
<dbReference type="SUPFAM" id="SSF46565">
    <property type="entry name" value="Chaperone J-domain"/>
    <property type="match status" value="1"/>
</dbReference>
<dbReference type="AlphaFoldDB" id="A5DER0"/>
<dbReference type="Proteomes" id="UP000001997">
    <property type="component" value="Unassembled WGS sequence"/>
</dbReference>
<dbReference type="GO" id="GO:0051087">
    <property type="term" value="F:protein-folding chaperone binding"/>
    <property type="evidence" value="ECO:0007669"/>
    <property type="project" value="TreeGrafter"/>
</dbReference>
<evidence type="ECO:0000313" key="4">
    <source>
        <dbReference type="EMBL" id="EDK37663.2"/>
    </source>
</evidence>
<evidence type="ECO:0000256" key="1">
    <source>
        <dbReference type="ARBA" id="ARBA00023186"/>
    </source>
</evidence>
<feature type="compositionally biased region" description="Basic and acidic residues" evidence="2">
    <location>
        <begin position="208"/>
        <end position="240"/>
    </location>
</feature>
<dbReference type="InterPro" id="IPR036869">
    <property type="entry name" value="J_dom_sf"/>
</dbReference>
<dbReference type="EMBL" id="CH408156">
    <property type="protein sequence ID" value="EDK37663.2"/>
    <property type="molecule type" value="Genomic_DNA"/>
</dbReference>
<dbReference type="InterPro" id="IPR001623">
    <property type="entry name" value="DnaJ_domain"/>
</dbReference>
<dbReference type="CDD" id="cd06257">
    <property type="entry name" value="DnaJ"/>
    <property type="match status" value="1"/>
</dbReference>
<evidence type="ECO:0000313" key="5">
    <source>
        <dbReference type="Proteomes" id="UP000001997"/>
    </source>
</evidence>
<feature type="domain" description="J" evidence="3">
    <location>
        <begin position="6"/>
        <end position="70"/>
    </location>
</feature>
<feature type="compositionally biased region" description="Acidic residues" evidence="2">
    <location>
        <begin position="247"/>
        <end position="264"/>
    </location>
</feature>
<dbReference type="InterPro" id="IPR051948">
    <property type="entry name" value="Hsp70_co-chaperone_J-domain"/>
</dbReference>
<dbReference type="PRINTS" id="PR00625">
    <property type="entry name" value="JDOMAIN"/>
</dbReference>
<accession>A5DER0</accession>
<dbReference type="PANTHER" id="PTHR44360">
    <property type="entry name" value="DNAJ HOMOLOG SUBFAMILY B MEMBER 9"/>
    <property type="match status" value="1"/>
</dbReference>
<dbReference type="VEuPathDB" id="FungiDB:PGUG_01761"/>
<organism evidence="4 5">
    <name type="scientific">Meyerozyma guilliermondii (strain ATCC 6260 / CBS 566 / DSM 6381 / JCM 1539 / NBRC 10279 / NRRL Y-324)</name>
    <name type="common">Yeast</name>
    <name type="synonym">Candida guilliermondii</name>
    <dbReference type="NCBI Taxonomy" id="294746"/>
    <lineage>
        <taxon>Eukaryota</taxon>
        <taxon>Fungi</taxon>
        <taxon>Dikarya</taxon>
        <taxon>Ascomycota</taxon>
        <taxon>Saccharomycotina</taxon>
        <taxon>Pichiomycetes</taxon>
        <taxon>Debaryomycetaceae</taxon>
        <taxon>Meyerozyma</taxon>
    </lineage>
</organism>
<evidence type="ECO:0000259" key="3">
    <source>
        <dbReference type="PROSITE" id="PS50076"/>
    </source>
</evidence>
<dbReference type="Gene3D" id="1.10.287.110">
    <property type="entry name" value="DnaJ domain"/>
    <property type="match status" value="1"/>
</dbReference>
<dbReference type="eggNOG" id="KOG0713">
    <property type="taxonomic scope" value="Eukaryota"/>
</dbReference>
<dbReference type="SMART" id="SM00271">
    <property type="entry name" value="DnaJ"/>
    <property type="match status" value="1"/>
</dbReference>
<protein>
    <recommendedName>
        <fullName evidence="3">J domain-containing protein</fullName>
    </recommendedName>
</protein>
<feature type="region of interest" description="Disordered" evidence="2">
    <location>
        <begin position="162"/>
        <end position="317"/>
    </location>
</feature>
<dbReference type="STRING" id="294746.A5DER0"/>
<dbReference type="OrthoDB" id="442087at2759"/>
<dbReference type="InParanoid" id="A5DER0"/>
<proteinExistence type="predicted"/>
<feature type="compositionally biased region" description="Polar residues" evidence="2">
    <location>
        <begin position="167"/>
        <end position="179"/>
    </location>
</feature>
<reference evidence="4 5" key="1">
    <citation type="journal article" date="2009" name="Nature">
        <title>Evolution of pathogenicity and sexual reproduction in eight Candida genomes.</title>
        <authorList>
            <person name="Butler G."/>
            <person name="Rasmussen M.D."/>
            <person name="Lin M.F."/>
            <person name="Santos M.A."/>
            <person name="Sakthikumar S."/>
            <person name="Munro C.A."/>
            <person name="Rheinbay E."/>
            <person name="Grabherr M."/>
            <person name="Forche A."/>
            <person name="Reedy J.L."/>
            <person name="Agrafioti I."/>
            <person name="Arnaud M.B."/>
            <person name="Bates S."/>
            <person name="Brown A.J."/>
            <person name="Brunke S."/>
            <person name="Costanzo M.C."/>
            <person name="Fitzpatrick D.A."/>
            <person name="de Groot P.W."/>
            <person name="Harris D."/>
            <person name="Hoyer L.L."/>
            <person name="Hube B."/>
            <person name="Klis F.M."/>
            <person name="Kodira C."/>
            <person name="Lennard N."/>
            <person name="Logue M.E."/>
            <person name="Martin R."/>
            <person name="Neiman A.M."/>
            <person name="Nikolaou E."/>
            <person name="Quail M.A."/>
            <person name="Quinn J."/>
            <person name="Santos M.C."/>
            <person name="Schmitzberger F.F."/>
            <person name="Sherlock G."/>
            <person name="Shah P."/>
            <person name="Silverstein K.A."/>
            <person name="Skrzypek M.S."/>
            <person name="Soll D."/>
            <person name="Staggs R."/>
            <person name="Stansfield I."/>
            <person name="Stumpf M.P."/>
            <person name="Sudbery P.E."/>
            <person name="Srikantha T."/>
            <person name="Zeng Q."/>
            <person name="Berman J."/>
            <person name="Berriman M."/>
            <person name="Heitman J."/>
            <person name="Gow N.A."/>
            <person name="Lorenz M.C."/>
            <person name="Birren B.W."/>
            <person name="Kellis M."/>
            <person name="Cuomo C.A."/>
        </authorList>
    </citation>
    <scope>NUCLEOTIDE SEQUENCE [LARGE SCALE GENOMIC DNA]</scope>
    <source>
        <strain evidence="5">ATCC 6260 / CBS 566 / DSM 6381 / JCM 1539 / NBRC 10279 / NRRL Y-324</strain>
    </source>
</reference>
<dbReference type="RefSeq" id="XP_001486090.2">
    <property type="nucleotide sequence ID" value="XM_001486040.1"/>
</dbReference>
<feature type="compositionally biased region" description="Polar residues" evidence="2">
    <location>
        <begin position="278"/>
        <end position="301"/>
    </location>
</feature>
<dbReference type="HOGENOM" id="CLU_438058_0_0_1"/>
<gene>
    <name evidence="4" type="ORF">PGUG_01761</name>
</gene>
<feature type="compositionally biased region" description="Basic and acidic residues" evidence="2">
    <location>
        <begin position="187"/>
        <end position="201"/>
    </location>
</feature>
<name>A5DER0_PICGU</name>
<dbReference type="GO" id="GO:0051787">
    <property type="term" value="F:misfolded protein binding"/>
    <property type="evidence" value="ECO:0007669"/>
    <property type="project" value="TreeGrafter"/>
</dbReference>
<dbReference type="GO" id="GO:0005783">
    <property type="term" value="C:endoplasmic reticulum"/>
    <property type="evidence" value="ECO:0007669"/>
    <property type="project" value="TreeGrafter"/>
</dbReference>
<feature type="region of interest" description="Disordered" evidence="2">
    <location>
        <begin position="337"/>
        <end position="376"/>
    </location>
</feature>
<feature type="region of interest" description="Disordered" evidence="2">
    <location>
        <begin position="129"/>
        <end position="149"/>
    </location>
</feature>
<dbReference type="GO" id="GO:0036503">
    <property type="term" value="P:ERAD pathway"/>
    <property type="evidence" value="ECO:0007669"/>
    <property type="project" value="TreeGrafter"/>
</dbReference>
<keyword evidence="5" id="KW-1185">Reference proteome</keyword>
<dbReference type="PROSITE" id="PS50076">
    <property type="entry name" value="DNAJ_2"/>
    <property type="match status" value="1"/>
</dbReference>
<keyword evidence="1" id="KW-0143">Chaperone</keyword>
<sequence length="527" mass="61369">MSAVQDYYQTLGLRHGASDEDIKKAFKKLAIKYHPDKTDDKQHHAMFIKINEAYETLKGPDTRREYDKTHGFSSSYTAAPSYTPFATQNTTSSTSSTFTYSYGSSFRDSYYGMYQHYYRSPFSNIFARARPDNQEQEKKKKPFDSRYKSELEEFNERLRRARKDNYNQHSNVSNPGEGTTTDESEEKEYADRKHEEMRRQWESPFRQYDPDKVDQEFVKTSRNGHHESPTPTNKGEDKSDPIVVEEASGESEDEFVTVVEDLDETNPPSAKPSPLFQARTTSHSPEKPSTQFKTNARTSFMRNDPPKRPKTGGFEFDDLKSSLGTNINDVDLNEILDSLPDQKRQRSTSGQQTGLDTKRPKYEYLDGTSKADTLHKPVNKKTYSSFSAASQEPKTGSSQEPLTMLDLHASDKIHQYEPPVPPNVIVEPQMTKETWEIYVSDIQKYERQFLDYKQHIVQYQFERSKKDAQYYEVINSQTQSFETYQQCLNQDVEVLQKYLDSLRIYTTTMEVYKQNCKWMQSRQVQEE</sequence>
<dbReference type="Pfam" id="PF00226">
    <property type="entry name" value="DnaJ"/>
    <property type="match status" value="1"/>
</dbReference>
<evidence type="ECO:0000256" key="2">
    <source>
        <dbReference type="SAM" id="MobiDB-lite"/>
    </source>
</evidence>
<dbReference type="OMA" id="NCEEQEL"/>
<dbReference type="GeneID" id="5127891"/>